<dbReference type="InterPro" id="IPR051913">
    <property type="entry name" value="GH2_Domain-Containing"/>
</dbReference>
<accession>A0ABY6HY35</accession>
<evidence type="ECO:0000313" key="8">
    <source>
        <dbReference type="Proteomes" id="UP001208689"/>
    </source>
</evidence>
<keyword evidence="3 7" id="KW-0326">Glycosidase</keyword>
<feature type="domain" description="Glycosyl hydrolases family 2 sugar binding" evidence="6">
    <location>
        <begin position="74"/>
        <end position="157"/>
    </location>
</feature>
<dbReference type="InterPro" id="IPR008979">
    <property type="entry name" value="Galactose-bd-like_sf"/>
</dbReference>
<evidence type="ECO:0000313" key="7">
    <source>
        <dbReference type="EMBL" id="UYP48444.1"/>
    </source>
</evidence>
<keyword evidence="8" id="KW-1185">Reference proteome</keyword>
<dbReference type="Pfam" id="PF02836">
    <property type="entry name" value="Glyco_hydro_2_C"/>
    <property type="match status" value="1"/>
</dbReference>
<evidence type="ECO:0000256" key="3">
    <source>
        <dbReference type="ARBA" id="ARBA00023295"/>
    </source>
</evidence>
<dbReference type="SUPFAM" id="SSF49785">
    <property type="entry name" value="Galactose-binding domain-like"/>
    <property type="match status" value="1"/>
</dbReference>
<protein>
    <submittedName>
        <fullName evidence="7">Beta-galactosidase</fullName>
        <ecNumber evidence="7">3.2.1.23</ecNumber>
    </submittedName>
</protein>
<dbReference type="Gene3D" id="3.20.20.80">
    <property type="entry name" value="Glycosidases"/>
    <property type="match status" value="1"/>
</dbReference>
<dbReference type="InterPro" id="IPR013783">
    <property type="entry name" value="Ig-like_fold"/>
</dbReference>
<comment type="similarity">
    <text evidence="1">Belongs to the glycosyl hydrolase 2 family.</text>
</comment>
<dbReference type="Gene3D" id="2.60.40.10">
    <property type="entry name" value="Immunoglobulins"/>
    <property type="match status" value="1"/>
</dbReference>
<feature type="domain" description="Glycoside hydrolase family 2 catalytic" evidence="5">
    <location>
        <begin position="367"/>
        <end position="629"/>
    </location>
</feature>
<dbReference type="InterPro" id="IPR006103">
    <property type="entry name" value="Glyco_hydro_2_cat"/>
</dbReference>
<dbReference type="PANTHER" id="PTHR42732">
    <property type="entry name" value="BETA-GALACTOSIDASE"/>
    <property type="match status" value="1"/>
</dbReference>
<evidence type="ECO:0000259" key="4">
    <source>
        <dbReference type="Pfam" id="PF00703"/>
    </source>
</evidence>
<dbReference type="Pfam" id="PF02837">
    <property type="entry name" value="Glyco_hydro_2_N"/>
    <property type="match status" value="1"/>
</dbReference>
<dbReference type="Gene3D" id="2.60.120.260">
    <property type="entry name" value="Galactose-binding domain-like"/>
    <property type="match status" value="1"/>
</dbReference>
<organism evidence="7 8">
    <name type="scientific">Candidatus Lokiarchaeum ossiferum</name>
    <dbReference type="NCBI Taxonomy" id="2951803"/>
    <lineage>
        <taxon>Archaea</taxon>
        <taxon>Promethearchaeati</taxon>
        <taxon>Promethearchaeota</taxon>
        <taxon>Promethearchaeia</taxon>
        <taxon>Promethearchaeales</taxon>
        <taxon>Promethearchaeaceae</taxon>
        <taxon>Candidatus Lokiarchaeum</taxon>
    </lineage>
</organism>
<name>A0ABY6HY35_9ARCH</name>
<sequence length="699" mass="81871">MDINLDGTWTFFIDENNEGNEQRWFSSTWIEKNMNKGRKITIPSNINIIKGLEQFGGVIWYYLKLPEMPYRPKSHEYSIEFEGVNNFAEVWLNGYKIGSHEGGFFPFRFGFTPKMLSFSHDNFLTVRVDTSLSPNGIPSNNIPWFNWSGIYRRVQLLVLEKTRVKQIKIQSSIPNRSADFATIKVDYILKNPQEFLDRCYAEQKEPQIEYELFYLGRIFGGARQSNKVLIQTGIQDINPESLKPLEKIAHDPQALSGYFSDILISEESFDEPIDLETYFSGREEYSDAKMSISEKPTKLQGDFSETDDGLFKFQEEEKLSNSFQINVKKPALWTPDHPDLYELVLQLHGIDEDKFIRFGIREIKRIKEHIYLNNHPITLRGINLHEESDKWGRAIPKKVRRRDILNIKALGFNAIKTGHYPHDISLCEIADEEGMLIVEELPFYGNINFALKTSKILVKQAIDAILMRDFNNPSIICWSIGYKLPIENRNCNQFLNQLIDYIRQSDPTRLIINPTERITKNTVSKNTDCTGIVFPRNRQKSLPSIINLYLETMFYSSYQKPIIITEFGLSYKNESNEHPLRHVLKQIQLYNAKPFVAGWFLANFRDHRIIQEKANSKHLYDTRGLFDQFDRPKRIIKYFPRTIASRHDGFHNRRFWGMMVGKLGIWLETFVRIGRFNRENSIKKQNLNFYYKNSQGSNE</sequence>
<dbReference type="SUPFAM" id="SSF49303">
    <property type="entry name" value="beta-Galactosidase/glucuronidase domain"/>
    <property type="match status" value="1"/>
</dbReference>
<evidence type="ECO:0000259" key="6">
    <source>
        <dbReference type="Pfam" id="PF02837"/>
    </source>
</evidence>
<evidence type="ECO:0000259" key="5">
    <source>
        <dbReference type="Pfam" id="PF02836"/>
    </source>
</evidence>
<keyword evidence="2 7" id="KW-0378">Hydrolase</keyword>
<dbReference type="EMBL" id="CP104013">
    <property type="protein sequence ID" value="UYP48444.1"/>
    <property type="molecule type" value="Genomic_DNA"/>
</dbReference>
<dbReference type="Pfam" id="PF00703">
    <property type="entry name" value="Glyco_hydro_2"/>
    <property type="match status" value="1"/>
</dbReference>
<dbReference type="EC" id="3.2.1.23" evidence="7"/>
<dbReference type="InterPro" id="IPR006102">
    <property type="entry name" value="Ig-like_GH2"/>
</dbReference>
<proteinExistence type="inferred from homology"/>
<dbReference type="Proteomes" id="UP001208689">
    <property type="component" value="Chromosome"/>
</dbReference>
<dbReference type="InterPro" id="IPR036156">
    <property type="entry name" value="Beta-gal/glucu_dom_sf"/>
</dbReference>
<feature type="domain" description="Glycoside hydrolase family 2 immunoglobulin-like beta-sandwich" evidence="4">
    <location>
        <begin position="286"/>
        <end position="361"/>
    </location>
</feature>
<dbReference type="SUPFAM" id="SSF51445">
    <property type="entry name" value="(Trans)glycosidases"/>
    <property type="match status" value="1"/>
</dbReference>
<evidence type="ECO:0000256" key="1">
    <source>
        <dbReference type="ARBA" id="ARBA00007401"/>
    </source>
</evidence>
<dbReference type="PANTHER" id="PTHR42732:SF1">
    <property type="entry name" value="BETA-MANNOSIDASE"/>
    <property type="match status" value="1"/>
</dbReference>
<reference evidence="7" key="1">
    <citation type="submission" date="2022-09" db="EMBL/GenBank/DDBJ databases">
        <title>Actin cytoskeleton and complex cell architecture in an #Asgard archaeon.</title>
        <authorList>
            <person name="Ponce Toledo R.I."/>
            <person name="Schleper C."/>
            <person name="Rodrigues Oliveira T."/>
            <person name="Wollweber F."/>
            <person name="Xu J."/>
            <person name="Rittmann S."/>
            <person name="Klingl A."/>
            <person name="Pilhofer M."/>
        </authorList>
    </citation>
    <scope>NUCLEOTIDE SEQUENCE</scope>
    <source>
        <strain evidence="7">B-35</strain>
    </source>
</reference>
<evidence type="ECO:0000256" key="2">
    <source>
        <dbReference type="ARBA" id="ARBA00022801"/>
    </source>
</evidence>
<dbReference type="GO" id="GO:0004565">
    <property type="term" value="F:beta-galactosidase activity"/>
    <property type="evidence" value="ECO:0007669"/>
    <property type="project" value="UniProtKB-EC"/>
</dbReference>
<dbReference type="InterPro" id="IPR017853">
    <property type="entry name" value="GH"/>
</dbReference>
<gene>
    <name evidence="7" type="ORF">NEF87_004729</name>
</gene>
<dbReference type="InterPro" id="IPR006104">
    <property type="entry name" value="Glyco_hydro_2_N"/>
</dbReference>